<protein>
    <submittedName>
        <fullName evidence="2">Potassium voltage-gated channel subfamily H member 2</fullName>
    </submittedName>
</protein>
<sequence length="131" mass="14528">MIVMAILKTNPVMCCELKQDPLLLTMCSLCKTFNNFCCDIAVKVLCSPAGMKKAGNAFSGVSNLFGLWGSECREEQRYQEVPSPPPSPPPPRLFSTPPPTPPPPPPPPSPPRRQMGELENRLEMIHEQIQR</sequence>
<keyword evidence="3" id="KW-1185">Reference proteome</keyword>
<name>A0AA47PA92_MERPO</name>
<proteinExistence type="predicted"/>
<dbReference type="EMBL" id="JAOPHQ010000875">
    <property type="protein sequence ID" value="KAK0152973.1"/>
    <property type="molecule type" value="Genomic_DNA"/>
</dbReference>
<evidence type="ECO:0000313" key="2">
    <source>
        <dbReference type="EMBL" id="KAK0152973.1"/>
    </source>
</evidence>
<feature type="region of interest" description="Disordered" evidence="1">
    <location>
        <begin position="75"/>
        <end position="131"/>
    </location>
</feature>
<feature type="compositionally biased region" description="Pro residues" evidence="1">
    <location>
        <begin position="82"/>
        <end position="111"/>
    </location>
</feature>
<evidence type="ECO:0000256" key="1">
    <source>
        <dbReference type="SAM" id="MobiDB-lite"/>
    </source>
</evidence>
<organism evidence="2 3">
    <name type="scientific">Merluccius polli</name>
    <name type="common">Benguela hake</name>
    <name type="synonym">Merluccius cadenati</name>
    <dbReference type="NCBI Taxonomy" id="89951"/>
    <lineage>
        <taxon>Eukaryota</taxon>
        <taxon>Metazoa</taxon>
        <taxon>Chordata</taxon>
        <taxon>Craniata</taxon>
        <taxon>Vertebrata</taxon>
        <taxon>Euteleostomi</taxon>
        <taxon>Actinopterygii</taxon>
        <taxon>Neopterygii</taxon>
        <taxon>Teleostei</taxon>
        <taxon>Neoteleostei</taxon>
        <taxon>Acanthomorphata</taxon>
        <taxon>Zeiogadaria</taxon>
        <taxon>Gadariae</taxon>
        <taxon>Gadiformes</taxon>
        <taxon>Gadoidei</taxon>
        <taxon>Merlucciidae</taxon>
        <taxon>Merluccius</taxon>
    </lineage>
</organism>
<accession>A0AA47PA92</accession>
<reference evidence="2" key="1">
    <citation type="journal article" date="2023" name="Front. Mar. Sci.">
        <title>A new Merluccius polli reference genome to investigate the effects of global change in West African waters.</title>
        <authorList>
            <person name="Mateo J.L."/>
            <person name="Blanco-Fernandez C."/>
            <person name="Garcia-Vazquez E."/>
            <person name="Machado-Schiaffino G."/>
        </authorList>
    </citation>
    <scope>NUCLEOTIDE SEQUENCE</scope>
    <source>
        <strain evidence="2">C29</strain>
        <tissue evidence="2">Fin</tissue>
    </source>
</reference>
<comment type="caution">
    <text evidence="2">The sequence shown here is derived from an EMBL/GenBank/DDBJ whole genome shotgun (WGS) entry which is preliminary data.</text>
</comment>
<dbReference type="Proteomes" id="UP001174136">
    <property type="component" value="Unassembled WGS sequence"/>
</dbReference>
<gene>
    <name evidence="2" type="primary">Kcnh2_1</name>
    <name evidence="2" type="ORF">N1851_005340</name>
</gene>
<feature type="compositionally biased region" description="Basic and acidic residues" evidence="1">
    <location>
        <begin position="114"/>
        <end position="131"/>
    </location>
</feature>
<dbReference type="AlphaFoldDB" id="A0AA47PA92"/>
<evidence type="ECO:0000313" key="3">
    <source>
        <dbReference type="Proteomes" id="UP001174136"/>
    </source>
</evidence>